<keyword evidence="5 10" id="KW-0812">Transmembrane</keyword>
<keyword evidence="13" id="KW-1185">Reference proteome</keyword>
<dbReference type="NCBIfam" id="TIGR02532">
    <property type="entry name" value="IV_pilin_GFxxxE"/>
    <property type="match status" value="1"/>
</dbReference>
<proteinExistence type="inferred from homology"/>
<keyword evidence="6 10" id="KW-1133">Transmembrane helix</keyword>
<keyword evidence="3 10" id="KW-1003">Cell membrane</keyword>
<evidence type="ECO:0000256" key="7">
    <source>
        <dbReference type="ARBA" id="ARBA00023136"/>
    </source>
</evidence>
<evidence type="ECO:0000256" key="6">
    <source>
        <dbReference type="ARBA" id="ARBA00022989"/>
    </source>
</evidence>
<dbReference type="InterPro" id="IPR016940">
    <property type="entry name" value="ComGC"/>
</dbReference>
<comment type="subcellular location">
    <subcellularLocation>
        <location evidence="1">Cell membrane</location>
        <topology evidence="1">Single-pass membrane protein</topology>
    </subcellularLocation>
    <subcellularLocation>
        <location evidence="2">Cell surface</location>
    </subcellularLocation>
</comment>
<reference evidence="13" key="1">
    <citation type="submission" date="2016-10" db="EMBL/GenBank/DDBJ databases">
        <authorList>
            <person name="Varghese N."/>
            <person name="Submissions S."/>
        </authorList>
    </citation>
    <scope>NUCLEOTIDE SEQUENCE [LARGE SCALE GENOMIC DNA]</scope>
    <source>
        <strain evidence="13">IBRC-M10078</strain>
    </source>
</reference>
<keyword evidence="7 10" id="KW-0472">Membrane</keyword>
<evidence type="ECO:0000256" key="10">
    <source>
        <dbReference type="PIRNR" id="PIRNR029928"/>
    </source>
</evidence>
<dbReference type="STRING" id="930152.SAMN05216565_106199"/>
<evidence type="ECO:0000256" key="2">
    <source>
        <dbReference type="ARBA" id="ARBA00004241"/>
    </source>
</evidence>
<keyword evidence="4 11" id="KW-0488">Methylation</keyword>
<dbReference type="EMBL" id="FNJU01000006">
    <property type="protein sequence ID" value="SDP76339.1"/>
    <property type="molecule type" value="Genomic_DNA"/>
</dbReference>
<accession>A0A1H0VCN9</accession>
<dbReference type="GO" id="GO:0015627">
    <property type="term" value="C:type II protein secretion system complex"/>
    <property type="evidence" value="ECO:0007669"/>
    <property type="project" value="InterPro"/>
</dbReference>
<evidence type="ECO:0000256" key="1">
    <source>
        <dbReference type="ARBA" id="ARBA00004162"/>
    </source>
</evidence>
<feature type="chain" id="PRO_5035517244" description="ComG operon protein 3" evidence="11">
    <location>
        <begin position="6"/>
        <end position="97"/>
    </location>
</feature>
<dbReference type="PIRSF" id="PIRSF029928">
    <property type="entry name" value="Late_competence_ComGC"/>
    <property type="match status" value="1"/>
</dbReference>
<dbReference type="OrthoDB" id="1798043at2"/>
<comment type="similarity">
    <text evidence="9 10">Belongs to the ComGC family.</text>
</comment>
<protein>
    <recommendedName>
        <fullName evidence="10">ComG operon protein 3</fullName>
    </recommendedName>
</protein>
<dbReference type="GO" id="GO:0015628">
    <property type="term" value="P:protein secretion by the type II secretion system"/>
    <property type="evidence" value="ECO:0007669"/>
    <property type="project" value="InterPro"/>
</dbReference>
<dbReference type="InterPro" id="IPR012902">
    <property type="entry name" value="N_methyl_site"/>
</dbReference>
<evidence type="ECO:0000256" key="5">
    <source>
        <dbReference type="ARBA" id="ARBA00022692"/>
    </source>
</evidence>
<evidence type="ECO:0000256" key="4">
    <source>
        <dbReference type="ARBA" id="ARBA00022481"/>
    </source>
</evidence>
<dbReference type="GO" id="GO:0009986">
    <property type="term" value="C:cell surface"/>
    <property type="evidence" value="ECO:0007669"/>
    <property type="project" value="UniProtKB-SubCell"/>
</dbReference>
<dbReference type="Proteomes" id="UP000199159">
    <property type="component" value="Unassembled WGS sequence"/>
</dbReference>
<feature type="transmembrane region" description="Helical" evidence="10">
    <location>
        <begin position="6"/>
        <end position="26"/>
    </location>
</feature>
<dbReference type="InterPro" id="IPR045584">
    <property type="entry name" value="Pilin-like"/>
</dbReference>
<dbReference type="InterPro" id="IPR000983">
    <property type="entry name" value="Bac_GSPG_pilin"/>
</dbReference>
<organism evidence="12 13">
    <name type="scientific">Litchfieldia salsa</name>
    <dbReference type="NCBI Taxonomy" id="930152"/>
    <lineage>
        <taxon>Bacteria</taxon>
        <taxon>Bacillati</taxon>
        <taxon>Bacillota</taxon>
        <taxon>Bacilli</taxon>
        <taxon>Bacillales</taxon>
        <taxon>Bacillaceae</taxon>
        <taxon>Litchfieldia</taxon>
    </lineage>
</organism>
<dbReference type="AlphaFoldDB" id="A0A1H0VCN9"/>
<sequence length="97" mass="10559">MNQKGFTLIEMLIVLLVISVLLLIAIPNVTKHNSFINEKGCKAFLKTVEAQVQAFEMETGGKPTSVDDLITGGYLKEKKCPNGYDIVITNGVVSTSE</sequence>
<comment type="function">
    <text evidence="10">Required for transformation and DNA binding.</text>
</comment>
<evidence type="ECO:0000256" key="9">
    <source>
        <dbReference type="ARBA" id="ARBA00043982"/>
    </source>
</evidence>
<dbReference type="SUPFAM" id="SSF54523">
    <property type="entry name" value="Pili subunits"/>
    <property type="match status" value="1"/>
</dbReference>
<evidence type="ECO:0000313" key="13">
    <source>
        <dbReference type="Proteomes" id="UP000199159"/>
    </source>
</evidence>
<evidence type="ECO:0000313" key="12">
    <source>
        <dbReference type="EMBL" id="SDP76339.1"/>
    </source>
</evidence>
<evidence type="ECO:0000256" key="3">
    <source>
        <dbReference type="ARBA" id="ARBA00022475"/>
    </source>
</evidence>
<dbReference type="Pfam" id="PF07963">
    <property type="entry name" value="N_methyl"/>
    <property type="match status" value="1"/>
</dbReference>
<dbReference type="RefSeq" id="WP_090855279.1">
    <property type="nucleotide sequence ID" value="NZ_FNJU01000006.1"/>
</dbReference>
<name>A0A1H0VCN9_9BACI</name>
<feature type="propeptide" id="PRO_5035517245" evidence="11">
    <location>
        <begin position="1"/>
        <end position="5"/>
    </location>
</feature>
<dbReference type="Gene3D" id="3.30.700.10">
    <property type="entry name" value="Glycoprotein, Type 4 Pilin"/>
    <property type="match status" value="1"/>
</dbReference>
<keyword evidence="10" id="KW-0813">Transport</keyword>
<dbReference type="NCBIfam" id="NF040999">
    <property type="entry name" value="pilin_ComGC"/>
    <property type="match status" value="1"/>
</dbReference>
<evidence type="ECO:0000256" key="11">
    <source>
        <dbReference type="PIRSR" id="PIRSR029928-50"/>
    </source>
</evidence>
<keyword evidence="8 10" id="KW-0178">Competence</keyword>
<gene>
    <name evidence="12" type="ORF">SAMN05216565_106199</name>
</gene>
<dbReference type="PROSITE" id="PS00409">
    <property type="entry name" value="PROKAR_NTER_METHYL"/>
    <property type="match status" value="1"/>
</dbReference>
<dbReference type="PRINTS" id="PR00813">
    <property type="entry name" value="BCTERIALGSPG"/>
</dbReference>
<comment type="subunit">
    <text evidence="10">Homodimer.</text>
</comment>
<evidence type="ECO:0000256" key="8">
    <source>
        <dbReference type="ARBA" id="ARBA00023287"/>
    </source>
</evidence>
<dbReference type="GO" id="GO:0030420">
    <property type="term" value="P:establishment of competence for transformation"/>
    <property type="evidence" value="ECO:0007669"/>
    <property type="project" value="UniProtKB-UniRule"/>
</dbReference>
<dbReference type="GO" id="GO:0005886">
    <property type="term" value="C:plasma membrane"/>
    <property type="evidence" value="ECO:0007669"/>
    <property type="project" value="UniProtKB-SubCell"/>
</dbReference>
<feature type="modified residue" description="N-methylphenylalanine" evidence="11">
    <location>
        <position position="6"/>
    </location>
</feature>